<dbReference type="Pfam" id="PF00072">
    <property type="entry name" value="Response_reg"/>
    <property type="match status" value="1"/>
</dbReference>
<keyword evidence="8" id="KW-0804">Transcription</keyword>
<evidence type="ECO:0000256" key="8">
    <source>
        <dbReference type="ARBA" id="ARBA00023163"/>
    </source>
</evidence>
<dbReference type="PROSITE" id="PS50110">
    <property type="entry name" value="RESPONSE_REGULATORY"/>
    <property type="match status" value="1"/>
</dbReference>
<evidence type="ECO:0000313" key="12">
    <source>
        <dbReference type="Proteomes" id="UP000031563"/>
    </source>
</evidence>
<evidence type="ECO:0000259" key="10">
    <source>
        <dbReference type="PROSITE" id="PS50110"/>
    </source>
</evidence>
<gene>
    <name evidence="11" type="ORF">QY95_00730</name>
</gene>
<comment type="subcellular location">
    <subcellularLocation>
        <location evidence="1">Cytoplasm</location>
    </subcellularLocation>
</comment>
<dbReference type="GO" id="GO:0005737">
    <property type="term" value="C:cytoplasm"/>
    <property type="evidence" value="ECO:0007669"/>
    <property type="project" value="UniProtKB-SubCell"/>
</dbReference>
<sequence length="237" mass="26862">MIKVMVVEDDPMVAELNKQYIEAVPGFRAVGQAAAEEVMEKLDDLQPDLLLLDIYMPGLNGLELLKKLRASAAEVDVIIISAANDTHSIQKAMRYGAVDYLIKPFHFERFQQALLSYKERRQFFTVTEEVKQKEIDHFLHRLRERKSTVDLPKGLTKATLAAVWKAVLQEEEEDFSAEDVAFSSGVSRVSVRKYLSFLQEAGILSVDVSYGSVGRPQTRYRINRAVVGRVNQLLNDE</sequence>
<dbReference type="InterPro" id="IPR036390">
    <property type="entry name" value="WH_DNA-bd_sf"/>
</dbReference>
<dbReference type="PANTHER" id="PTHR45526:SF1">
    <property type="entry name" value="TRANSCRIPTIONAL REGULATORY PROTEIN DCUR-RELATED"/>
    <property type="match status" value="1"/>
</dbReference>
<dbReference type="GO" id="GO:0000156">
    <property type="term" value="F:phosphorelay response regulator activity"/>
    <property type="evidence" value="ECO:0007669"/>
    <property type="project" value="TreeGrafter"/>
</dbReference>
<evidence type="ECO:0000256" key="3">
    <source>
        <dbReference type="ARBA" id="ARBA00022553"/>
    </source>
</evidence>
<dbReference type="PANTHER" id="PTHR45526">
    <property type="entry name" value="TRANSCRIPTIONAL REGULATORY PROTEIN DPIA"/>
    <property type="match status" value="1"/>
</dbReference>
<dbReference type="RefSeq" id="WP_040047494.1">
    <property type="nucleotide sequence ID" value="NZ_JWIR02000022.1"/>
</dbReference>
<protein>
    <submittedName>
        <fullName evidence="11">Two-component response regulator, malate</fullName>
    </submittedName>
</protein>
<keyword evidence="12" id="KW-1185">Reference proteome</keyword>
<evidence type="ECO:0000256" key="7">
    <source>
        <dbReference type="ARBA" id="ARBA00023159"/>
    </source>
</evidence>
<name>A0A0F5I7A1_BACTR</name>
<keyword evidence="4" id="KW-0902">Two-component regulatory system</keyword>
<evidence type="ECO:0000256" key="6">
    <source>
        <dbReference type="ARBA" id="ARBA00023125"/>
    </source>
</evidence>
<keyword evidence="6" id="KW-0238">DNA-binding</keyword>
<dbReference type="SUPFAM" id="SSF52172">
    <property type="entry name" value="CheY-like"/>
    <property type="match status" value="1"/>
</dbReference>
<dbReference type="AlphaFoldDB" id="A0A0F5I7A1"/>
<dbReference type="STRING" id="1221996.QY95_00730"/>
<dbReference type="InterPro" id="IPR051271">
    <property type="entry name" value="2C-system_Tx_regulators"/>
</dbReference>
<evidence type="ECO:0000313" key="11">
    <source>
        <dbReference type="EMBL" id="KKB41411.1"/>
    </source>
</evidence>
<dbReference type="SUPFAM" id="SSF46785">
    <property type="entry name" value="Winged helix' DNA-binding domain"/>
    <property type="match status" value="1"/>
</dbReference>
<feature type="domain" description="Response regulatory" evidence="10">
    <location>
        <begin position="3"/>
        <end position="118"/>
    </location>
</feature>
<dbReference type="InterPro" id="IPR024187">
    <property type="entry name" value="Sig_transdc_resp-reg_cit/mal"/>
</dbReference>
<dbReference type="OrthoDB" id="9759232at2"/>
<dbReference type="PIRSF" id="PIRSF006171">
    <property type="entry name" value="RR_citrat_malat"/>
    <property type="match status" value="1"/>
</dbReference>
<dbReference type="EMBL" id="JWIR02000022">
    <property type="protein sequence ID" value="KKB41411.1"/>
    <property type="molecule type" value="Genomic_DNA"/>
</dbReference>
<feature type="modified residue" description="4-aspartylphosphate" evidence="9">
    <location>
        <position position="53"/>
    </location>
</feature>
<evidence type="ECO:0000256" key="4">
    <source>
        <dbReference type="ARBA" id="ARBA00023012"/>
    </source>
</evidence>
<keyword evidence="7" id="KW-0010">Activator</keyword>
<dbReference type="Proteomes" id="UP000031563">
    <property type="component" value="Unassembled WGS sequence"/>
</dbReference>
<reference evidence="11" key="1">
    <citation type="submission" date="2015-02" db="EMBL/GenBank/DDBJ databases">
        <title>Genome Assembly of Bacillaceae bacterium MTCC 8252.</title>
        <authorList>
            <person name="Verma A."/>
            <person name="Khatri I."/>
            <person name="Mual P."/>
            <person name="Subramanian S."/>
            <person name="Krishnamurthi S."/>
        </authorList>
    </citation>
    <scope>NUCLEOTIDE SEQUENCE [LARGE SCALE GENOMIC DNA]</scope>
    <source>
        <strain evidence="11">MTCC 8252</strain>
    </source>
</reference>
<keyword evidence="2" id="KW-0963">Cytoplasm</keyword>
<dbReference type="SMART" id="SM00448">
    <property type="entry name" value="REC"/>
    <property type="match status" value="1"/>
</dbReference>
<keyword evidence="3 9" id="KW-0597">Phosphoprotein</keyword>
<proteinExistence type="predicted"/>
<dbReference type="GO" id="GO:0003677">
    <property type="term" value="F:DNA binding"/>
    <property type="evidence" value="ECO:0007669"/>
    <property type="project" value="UniProtKB-KW"/>
</dbReference>
<dbReference type="GO" id="GO:0003700">
    <property type="term" value="F:DNA-binding transcription factor activity"/>
    <property type="evidence" value="ECO:0007669"/>
    <property type="project" value="InterPro"/>
</dbReference>
<dbReference type="InterPro" id="IPR001789">
    <property type="entry name" value="Sig_transdc_resp-reg_receiver"/>
</dbReference>
<evidence type="ECO:0000256" key="5">
    <source>
        <dbReference type="ARBA" id="ARBA00023015"/>
    </source>
</evidence>
<organism evidence="11 12">
    <name type="scientific">Bacillus thermotolerans</name>
    <name type="common">Quasibacillus thermotolerans</name>
    <dbReference type="NCBI Taxonomy" id="1221996"/>
    <lineage>
        <taxon>Bacteria</taxon>
        <taxon>Bacillati</taxon>
        <taxon>Bacillota</taxon>
        <taxon>Bacilli</taxon>
        <taxon>Bacillales</taxon>
        <taxon>Bacillaceae</taxon>
        <taxon>Bacillus</taxon>
    </lineage>
</organism>
<keyword evidence="5" id="KW-0805">Transcription regulation</keyword>
<evidence type="ECO:0000256" key="9">
    <source>
        <dbReference type="PROSITE-ProRule" id="PRU00169"/>
    </source>
</evidence>
<dbReference type="Gene3D" id="3.40.50.2300">
    <property type="match status" value="1"/>
</dbReference>
<comment type="caution">
    <text evidence="11">The sequence shown here is derived from an EMBL/GenBank/DDBJ whole genome shotgun (WGS) entry which is preliminary data.</text>
</comment>
<accession>A0A0F5I7A1</accession>
<dbReference type="InterPro" id="IPR011006">
    <property type="entry name" value="CheY-like_superfamily"/>
</dbReference>
<evidence type="ECO:0000256" key="2">
    <source>
        <dbReference type="ARBA" id="ARBA00022490"/>
    </source>
</evidence>
<evidence type="ECO:0000256" key="1">
    <source>
        <dbReference type="ARBA" id="ARBA00004496"/>
    </source>
</evidence>